<dbReference type="InterPro" id="IPR010982">
    <property type="entry name" value="Lambda_DNA-bd_dom_sf"/>
</dbReference>
<dbReference type="InterPro" id="IPR028082">
    <property type="entry name" value="Peripla_BP_I"/>
</dbReference>
<feature type="domain" description="HTH cro/C1-type" evidence="6">
    <location>
        <begin position="3"/>
        <end position="51"/>
    </location>
</feature>
<dbReference type="Gene3D" id="1.10.260.40">
    <property type="entry name" value="lambda repressor-like DNA-binding domains"/>
    <property type="match status" value="1"/>
</dbReference>
<feature type="domain" description="HTH lacI-type" evidence="5">
    <location>
        <begin position="7"/>
        <end position="61"/>
    </location>
</feature>
<keyword evidence="3" id="KW-0238">DNA-binding</keyword>
<dbReference type="RefSeq" id="WP_044984869.1">
    <property type="nucleotide sequence ID" value="NZ_RHJS01000002.1"/>
</dbReference>
<dbReference type="Proteomes" id="UP000274920">
    <property type="component" value="Unassembled WGS sequence"/>
</dbReference>
<evidence type="ECO:0000256" key="3">
    <source>
        <dbReference type="ARBA" id="ARBA00023125"/>
    </source>
</evidence>
<evidence type="ECO:0000259" key="6">
    <source>
        <dbReference type="PROSITE" id="PS50943"/>
    </source>
</evidence>
<dbReference type="AlphaFoldDB" id="A0A426DRW0"/>
<dbReference type="InterPro" id="IPR001387">
    <property type="entry name" value="Cro/C1-type_HTH"/>
</dbReference>
<gene>
    <name evidence="7" type="ORF">EBB54_18500</name>
</gene>
<dbReference type="SUPFAM" id="SSF47413">
    <property type="entry name" value="lambda repressor-like DNA-binding domains"/>
    <property type="match status" value="1"/>
</dbReference>
<evidence type="ECO:0000256" key="2">
    <source>
        <dbReference type="ARBA" id="ARBA00023015"/>
    </source>
</evidence>
<dbReference type="SUPFAM" id="SSF53822">
    <property type="entry name" value="Periplasmic binding protein-like I"/>
    <property type="match status" value="1"/>
</dbReference>
<evidence type="ECO:0000313" key="7">
    <source>
        <dbReference type="EMBL" id="RRK35424.1"/>
    </source>
</evidence>
<evidence type="ECO:0000313" key="8">
    <source>
        <dbReference type="Proteomes" id="UP000274920"/>
    </source>
</evidence>
<dbReference type="InterPro" id="IPR046335">
    <property type="entry name" value="LacI/GalR-like_sensor"/>
</dbReference>
<keyword evidence="1" id="KW-0678">Repressor</keyword>
<keyword evidence="4" id="KW-0804">Transcription</keyword>
<proteinExistence type="predicted"/>
<comment type="caution">
    <text evidence="7">The sequence shown here is derived from an EMBL/GenBank/DDBJ whole genome shotgun (WGS) entry which is preliminary data.</text>
</comment>
<organism evidence="7 8">
    <name type="scientific">Schaedlerella arabinosiphila</name>
    <dbReference type="NCBI Taxonomy" id="2044587"/>
    <lineage>
        <taxon>Bacteria</taxon>
        <taxon>Bacillati</taxon>
        <taxon>Bacillota</taxon>
        <taxon>Clostridia</taxon>
        <taxon>Lachnospirales</taxon>
        <taxon>Lachnospiraceae</taxon>
        <taxon>Schaedlerella</taxon>
    </lineage>
</organism>
<dbReference type="PROSITE" id="PS50943">
    <property type="entry name" value="HTH_CROC1"/>
    <property type="match status" value="1"/>
</dbReference>
<name>A0A426DRW0_9FIRM</name>
<dbReference type="GO" id="GO:0000976">
    <property type="term" value="F:transcription cis-regulatory region binding"/>
    <property type="evidence" value="ECO:0007669"/>
    <property type="project" value="TreeGrafter"/>
</dbReference>
<reference evidence="7" key="1">
    <citation type="submission" date="2018-10" db="EMBL/GenBank/DDBJ databases">
        <title>Schaedlerella arabinophila gen. nov. sp. nov., isolated from the mouse intestinal tract and comparative analysis with the genome of the closely related altered Schaedler flora strain ASF502.</title>
        <authorList>
            <person name="Miyake S."/>
            <person name="Soh M."/>
            <person name="Seedorf H."/>
        </authorList>
    </citation>
    <scope>NUCLEOTIDE SEQUENCE [LARGE SCALE GENOMIC DNA]</scope>
    <source>
        <strain evidence="7">DSM 106076</strain>
    </source>
</reference>
<dbReference type="PANTHER" id="PTHR30146">
    <property type="entry name" value="LACI-RELATED TRANSCRIPTIONAL REPRESSOR"/>
    <property type="match status" value="1"/>
</dbReference>
<dbReference type="GO" id="GO:0003700">
    <property type="term" value="F:DNA-binding transcription factor activity"/>
    <property type="evidence" value="ECO:0007669"/>
    <property type="project" value="TreeGrafter"/>
</dbReference>
<evidence type="ECO:0000259" key="5">
    <source>
        <dbReference type="PROSITE" id="PS50932"/>
    </source>
</evidence>
<accession>A0A426DRW0</accession>
<dbReference type="InterPro" id="IPR000843">
    <property type="entry name" value="HTH_LacI"/>
</dbReference>
<dbReference type="EMBL" id="RHJS01000002">
    <property type="protein sequence ID" value="RRK35424.1"/>
    <property type="molecule type" value="Genomic_DNA"/>
</dbReference>
<dbReference type="PROSITE" id="PS50932">
    <property type="entry name" value="HTH_LACI_2"/>
    <property type="match status" value="1"/>
</dbReference>
<dbReference type="SMART" id="SM00354">
    <property type="entry name" value="HTH_LACI"/>
    <property type="match status" value="1"/>
</dbReference>
<dbReference type="PANTHER" id="PTHR30146:SF95">
    <property type="entry name" value="RIBOSE OPERON REPRESSOR"/>
    <property type="match status" value="1"/>
</dbReference>
<dbReference type="Pfam" id="PF13377">
    <property type="entry name" value="Peripla_BP_3"/>
    <property type="match status" value="1"/>
</dbReference>
<protein>
    <submittedName>
        <fullName evidence="7">LacI family transcriptional regulator</fullName>
    </submittedName>
</protein>
<dbReference type="Gene3D" id="3.40.50.2300">
    <property type="match status" value="2"/>
</dbReference>
<keyword evidence="2" id="KW-0805">Transcription regulation</keyword>
<dbReference type="CDD" id="cd01392">
    <property type="entry name" value="HTH_LacI"/>
    <property type="match status" value="1"/>
</dbReference>
<keyword evidence="8" id="KW-1185">Reference proteome</keyword>
<evidence type="ECO:0000256" key="4">
    <source>
        <dbReference type="ARBA" id="ARBA00023163"/>
    </source>
</evidence>
<sequence>MKEKKNVTFNDIADYTNFSKTTISRYFNNPDSLTLKNQQIISDALVKLGYQENKVARILANGKTEFIGIIIPDLYYHFYSEILNQILSTYEVFNYKFLIFVGNKNEETERRYIQELLAYKIEGMIILSHTISSKELSGLSIPIVTIEREDRYVCSVNTDNHMGGYQAAALLARHKCDILIHINSPASEDVPAHGRLSGFSDFCRENSLEYRIIQKEFGHDYKGALPQIRTILDDLESLYPGQKKGIFISSDTLANVMLNLLIRKYGTLPEDYLLVGFDNSPISREAVLPISTVGQQIDKLAYEAVRLLVEQMTEQKKRKPVPLDKPVHKIIPPILFRRETTEHS</sequence>
<evidence type="ECO:0000256" key="1">
    <source>
        <dbReference type="ARBA" id="ARBA00022491"/>
    </source>
</evidence>